<comment type="subcellular location">
    <subcellularLocation>
        <location evidence="1">Membrane</location>
    </subcellularLocation>
</comment>
<dbReference type="Proteomes" id="UP000321548">
    <property type="component" value="Unassembled WGS sequence"/>
</dbReference>
<evidence type="ECO:0000256" key="5">
    <source>
        <dbReference type="ARBA" id="ARBA00022927"/>
    </source>
</evidence>
<comment type="caution">
    <text evidence="9">Lacks conserved residue(s) required for the propagation of feature annotation.</text>
</comment>
<keyword evidence="8 9" id="KW-0472">Membrane</keyword>
<evidence type="ECO:0000256" key="3">
    <source>
        <dbReference type="ARBA" id="ARBA00022475"/>
    </source>
</evidence>
<evidence type="ECO:0000256" key="2">
    <source>
        <dbReference type="ARBA" id="ARBA00022448"/>
    </source>
</evidence>
<gene>
    <name evidence="9 10" type="primary">secE</name>
    <name evidence="10" type="ORF">FHP08_15005</name>
</gene>
<dbReference type="GO" id="GO:0043952">
    <property type="term" value="P:protein transport by the Sec complex"/>
    <property type="evidence" value="ECO:0007669"/>
    <property type="project" value="UniProtKB-UniRule"/>
</dbReference>
<evidence type="ECO:0000256" key="8">
    <source>
        <dbReference type="ARBA" id="ARBA00023136"/>
    </source>
</evidence>
<dbReference type="EMBL" id="VDUY01000006">
    <property type="protein sequence ID" value="TXL64240.1"/>
    <property type="molecule type" value="Genomic_DNA"/>
</dbReference>
<keyword evidence="7 9" id="KW-0811">Translocation</keyword>
<dbReference type="PANTHER" id="PTHR33910">
    <property type="entry name" value="PROTEIN TRANSLOCASE SUBUNIT SECE"/>
    <property type="match status" value="1"/>
</dbReference>
<dbReference type="RefSeq" id="WP_147705301.1">
    <property type="nucleotide sequence ID" value="NZ_VDUY01000006.1"/>
</dbReference>
<dbReference type="Gene3D" id="1.20.5.1030">
    <property type="entry name" value="Preprotein translocase secy subunit"/>
    <property type="match status" value="1"/>
</dbReference>
<dbReference type="GO" id="GO:0009306">
    <property type="term" value="P:protein secretion"/>
    <property type="evidence" value="ECO:0007669"/>
    <property type="project" value="UniProtKB-UniRule"/>
</dbReference>
<keyword evidence="6 9" id="KW-1133">Transmembrane helix</keyword>
<keyword evidence="5 9" id="KW-0653">Protein transport</keyword>
<dbReference type="GO" id="GO:0065002">
    <property type="term" value="P:intracellular protein transmembrane transport"/>
    <property type="evidence" value="ECO:0007669"/>
    <property type="project" value="UniProtKB-UniRule"/>
</dbReference>
<accession>A0A5C8NRA3</accession>
<comment type="subunit">
    <text evidence="9">Component of the Sec protein translocase complex. Heterotrimer consisting of SecY, SecE and SecG subunits. The heterotrimers can form oligomers, although 1 heterotrimer is thought to be able to translocate proteins. Interacts with the ribosome. Interacts with SecDF, and other proteins may be involved. Interacts with SecA.</text>
</comment>
<dbReference type="PANTHER" id="PTHR33910:SF1">
    <property type="entry name" value="PROTEIN TRANSLOCASE SUBUNIT SECE"/>
    <property type="match status" value="1"/>
</dbReference>
<keyword evidence="11" id="KW-1185">Reference proteome</keyword>
<comment type="function">
    <text evidence="9">Essential subunit of the Sec protein translocation channel SecYEG. Clamps together the 2 halves of SecY. May contact the channel plug during translocation.</text>
</comment>
<comment type="similarity">
    <text evidence="9">Belongs to the SecE/SEC61-gamma family.</text>
</comment>
<dbReference type="GO" id="GO:0005886">
    <property type="term" value="C:plasma membrane"/>
    <property type="evidence" value="ECO:0007669"/>
    <property type="project" value="UniProtKB-UniRule"/>
</dbReference>
<evidence type="ECO:0000256" key="7">
    <source>
        <dbReference type="ARBA" id="ARBA00023010"/>
    </source>
</evidence>
<keyword evidence="2 9" id="KW-0813">Transport</keyword>
<evidence type="ECO:0000256" key="6">
    <source>
        <dbReference type="ARBA" id="ARBA00022989"/>
    </source>
</evidence>
<protein>
    <recommendedName>
        <fullName evidence="9">Protein translocase subunit SecE</fullName>
    </recommendedName>
</protein>
<organism evidence="10 11">
    <name type="scientific">Zeimonas arvi</name>
    <dbReference type="NCBI Taxonomy" id="2498847"/>
    <lineage>
        <taxon>Bacteria</taxon>
        <taxon>Pseudomonadati</taxon>
        <taxon>Pseudomonadota</taxon>
        <taxon>Betaproteobacteria</taxon>
        <taxon>Burkholderiales</taxon>
        <taxon>Burkholderiaceae</taxon>
        <taxon>Zeimonas</taxon>
    </lineage>
</organism>
<feature type="transmembrane region" description="Helical" evidence="9">
    <location>
        <begin position="92"/>
        <end position="110"/>
    </location>
</feature>
<feature type="transmembrane region" description="Helical" evidence="9">
    <location>
        <begin position="18"/>
        <end position="35"/>
    </location>
</feature>
<evidence type="ECO:0000256" key="1">
    <source>
        <dbReference type="ARBA" id="ARBA00004370"/>
    </source>
</evidence>
<dbReference type="InterPro" id="IPR005807">
    <property type="entry name" value="SecE_bac"/>
</dbReference>
<dbReference type="HAMAP" id="MF_00422">
    <property type="entry name" value="SecE"/>
    <property type="match status" value="1"/>
</dbReference>
<dbReference type="GO" id="GO:0008320">
    <property type="term" value="F:protein transmembrane transporter activity"/>
    <property type="evidence" value="ECO:0007669"/>
    <property type="project" value="UniProtKB-UniRule"/>
</dbReference>
<proteinExistence type="inferred from homology"/>
<dbReference type="NCBIfam" id="NF004371">
    <property type="entry name" value="PRK05740.1-1"/>
    <property type="match status" value="1"/>
</dbReference>
<dbReference type="GO" id="GO:0006605">
    <property type="term" value="P:protein targeting"/>
    <property type="evidence" value="ECO:0007669"/>
    <property type="project" value="UniProtKB-UniRule"/>
</dbReference>
<keyword evidence="4 9" id="KW-0812">Transmembrane</keyword>
<dbReference type="AlphaFoldDB" id="A0A5C8NRA3"/>
<evidence type="ECO:0000313" key="11">
    <source>
        <dbReference type="Proteomes" id="UP000321548"/>
    </source>
</evidence>
<keyword evidence="3 9" id="KW-1003">Cell membrane</keyword>
<feature type="transmembrane region" description="Helical" evidence="9">
    <location>
        <begin position="41"/>
        <end position="59"/>
    </location>
</feature>
<evidence type="ECO:0000256" key="4">
    <source>
        <dbReference type="ARBA" id="ARBA00022692"/>
    </source>
</evidence>
<name>A0A5C8NRA3_9BURK</name>
<dbReference type="NCBIfam" id="TIGR00964">
    <property type="entry name" value="secE_bact"/>
    <property type="match status" value="1"/>
</dbReference>
<dbReference type="PRINTS" id="PR01650">
    <property type="entry name" value="SECETRNLCASE"/>
</dbReference>
<dbReference type="Pfam" id="PF00584">
    <property type="entry name" value="SecE"/>
    <property type="match status" value="1"/>
</dbReference>
<evidence type="ECO:0000256" key="9">
    <source>
        <dbReference type="HAMAP-Rule" id="MF_00422"/>
    </source>
</evidence>
<dbReference type="OrthoDB" id="9806365at2"/>
<reference evidence="10 11" key="1">
    <citation type="submission" date="2019-06" db="EMBL/GenBank/DDBJ databases">
        <title>Quisquiliibacterium sp. nov., isolated from a maize field.</title>
        <authorList>
            <person name="Lin S.-Y."/>
            <person name="Tsai C.-F."/>
            <person name="Young C.-C."/>
        </authorList>
    </citation>
    <scope>NUCLEOTIDE SEQUENCE [LARGE SCALE GENOMIC DNA]</scope>
    <source>
        <strain evidence="10 11">CC-CFT501</strain>
    </source>
</reference>
<evidence type="ECO:0000313" key="10">
    <source>
        <dbReference type="EMBL" id="TXL64240.1"/>
    </source>
</evidence>
<dbReference type="InterPro" id="IPR038379">
    <property type="entry name" value="SecE_sf"/>
</dbReference>
<comment type="caution">
    <text evidence="10">The sequence shown here is derived from an EMBL/GenBank/DDBJ whole genome shotgun (WGS) entry which is preliminary data.</text>
</comment>
<dbReference type="InterPro" id="IPR001901">
    <property type="entry name" value="Translocase_SecE/Sec61-g"/>
</dbReference>
<sequence>MSNQAVETVTSGADRAKVVVAIAAVVAGVVGFYLLAQQPAIVRVGAVLAGLIVGGLIAWTSGPGQRFFAFAKDASGEARRVVWPTRKETTQVTLTVFAFVVVMAIFLWLVDKGLEWVLYDLVLGWKG</sequence>